<keyword evidence="6" id="KW-1185">Reference proteome</keyword>
<evidence type="ECO:0000256" key="4">
    <source>
        <dbReference type="RuleBase" id="RU363018"/>
    </source>
</evidence>
<name>A0A1E4TEJ9_9ASCO</name>
<accession>A0A1E4TEJ9</accession>
<dbReference type="InterPro" id="IPR036424">
    <property type="entry name" value="UPP_synth-like_sf"/>
</dbReference>
<dbReference type="Proteomes" id="UP000095023">
    <property type="component" value="Unassembled WGS sequence"/>
</dbReference>
<dbReference type="GO" id="GO:0045547">
    <property type="term" value="F:ditrans,polycis-polyprenyl diphosphate synthase [(2E,6E)-farnesyl diphosphate specific] activity"/>
    <property type="evidence" value="ECO:0007669"/>
    <property type="project" value="EnsemblFungi"/>
</dbReference>
<dbReference type="GO" id="GO:0043048">
    <property type="term" value="P:dolichyl monophosphate biosynthetic process"/>
    <property type="evidence" value="ECO:0007669"/>
    <property type="project" value="EnsemblFungi"/>
</dbReference>
<dbReference type="GO" id="GO:1904423">
    <property type="term" value="C:dehydrodolichyl diphosphate synthase complex"/>
    <property type="evidence" value="ECO:0007669"/>
    <property type="project" value="EnsemblFungi"/>
</dbReference>
<dbReference type="Gene3D" id="3.40.1180.10">
    <property type="entry name" value="Decaprenyl diphosphate synthase-like"/>
    <property type="match status" value="1"/>
</dbReference>
<keyword evidence="2 4" id="KW-0808">Transferase</keyword>
<dbReference type="GO" id="GO:0006888">
    <property type="term" value="P:endoplasmic reticulum to Golgi vesicle-mediated transport"/>
    <property type="evidence" value="ECO:0007669"/>
    <property type="project" value="EnsemblFungi"/>
</dbReference>
<dbReference type="HAMAP" id="MF_01139">
    <property type="entry name" value="ISPT"/>
    <property type="match status" value="1"/>
</dbReference>
<dbReference type="GO" id="GO:0016094">
    <property type="term" value="P:polyprenol biosynthetic process"/>
    <property type="evidence" value="ECO:0007669"/>
    <property type="project" value="TreeGrafter"/>
</dbReference>
<dbReference type="PANTHER" id="PTHR10291">
    <property type="entry name" value="DEHYDRODOLICHYL DIPHOSPHATE SYNTHASE FAMILY MEMBER"/>
    <property type="match status" value="1"/>
</dbReference>
<dbReference type="SUPFAM" id="SSF64005">
    <property type="entry name" value="Undecaprenyl diphosphate synthase"/>
    <property type="match status" value="1"/>
</dbReference>
<dbReference type="InterPro" id="IPR001441">
    <property type="entry name" value="UPP_synth-like"/>
</dbReference>
<evidence type="ECO:0000313" key="5">
    <source>
        <dbReference type="EMBL" id="ODV90149.1"/>
    </source>
</evidence>
<proteinExistence type="inferred from homology"/>
<dbReference type="AlphaFoldDB" id="A0A1E4TEJ9"/>
<dbReference type="EC" id="2.5.1.-" evidence="4"/>
<organism evidence="5 6">
    <name type="scientific">Tortispora caseinolytica NRRL Y-17796</name>
    <dbReference type="NCBI Taxonomy" id="767744"/>
    <lineage>
        <taxon>Eukaryota</taxon>
        <taxon>Fungi</taxon>
        <taxon>Dikarya</taxon>
        <taxon>Ascomycota</taxon>
        <taxon>Saccharomycotina</taxon>
        <taxon>Trigonopsidomycetes</taxon>
        <taxon>Trigonopsidales</taxon>
        <taxon>Trigonopsidaceae</taxon>
        <taxon>Tortispora</taxon>
    </lineage>
</organism>
<evidence type="ECO:0000313" key="6">
    <source>
        <dbReference type="Proteomes" id="UP000095023"/>
    </source>
</evidence>
<dbReference type="GO" id="GO:0005783">
    <property type="term" value="C:endoplasmic reticulum"/>
    <property type="evidence" value="ECO:0007669"/>
    <property type="project" value="EnsemblFungi"/>
</dbReference>
<gene>
    <name evidence="5" type="ORF">CANCADRAFT_56760</name>
</gene>
<keyword evidence="3" id="KW-0460">Magnesium</keyword>
<dbReference type="OrthoDB" id="4173905at2759"/>
<dbReference type="PANTHER" id="PTHR10291:SF43">
    <property type="entry name" value="DEHYDRODOLICHYL DIPHOSPHATE SYNTHASE COMPLEX SUBUNIT DHDDS"/>
    <property type="match status" value="1"/>
</dbReference>
<dbReference type="PROSITE" id="PS01066">
    <property type="entry name" value="UPP_SYNTHASE"/>
    <property type="match status" value="1"/>
</dbReference>
<comment type="similarity">
    <text evidence="1 4">Belongs to the UPP synthase family.</text>
</comment>
<dbReference type="GO" id="GO:0016020">
    <property type="term" value="C:membrane"/>
    <property type="evidence" value="ECO:0007669"/>
    <property type="project" value="TreeGrafter"/>
</dbReference>
<dbReference type="GO" id="GO:0005811">
    <property type="term" value="C:lipid droplet"/>
    <property type="evidence" value="ECO:0007669"/>
    <property type="project" value="EnsemblFungi"/>
</dbReference>
<evidence type="ECO:0000256" key="1">
    <source>
        <dbReference type="ARBA" id="ARBA00005432"/>
    </source>
</evidence>
<dbReference type="NCBIfam" id="TIGR00055">
    <property type="entry name" value="uppS"/>
    <property type="match status" value="1"/>
</dbReference>
<evidence type="ECO:0000256" key="3">
    <source>
        <dbReference type="ARBA" id="ARBA00022842"/>
    </source>
</evidence>
<dbReference type="FunFam" id="3.40.1180.10:FF:000005">
    <property type="entry name" value="Alkyl transferase"/>
    <property type="match status" value="1"/>
</dbReference>
<reference evidence="6" key="1">
    <citation type="submission" date="2016-02" db="EMBL/GenBank/DDBJ databases">
        <title>Comparative genomics of biotechnologically important yeasts.</title>
        <authorList>
            <consortium name="DOE Joint Genome Institute"/>
            <person name="Riley R."/>
            <person name="Haridas S."/>
            <person name="Wolfe K.H."/>
            <person name="Lopes M.R."/>
            <person name="Hittinger C.T."/>
            <person name="Goker M."/>
            <person name="Salamov A."/>
            <person name="Wisecaver J."/>
            <person name="Long T.M."/>
            <person name="Aerts A.L."/>
            <person name="Barry K."/>
            <person name="Choi C."/>
            <person name="Clum A."/>
            <person name="Coughlan A.Y."/>
            <person name="Deshpande S."/>
            <person name="Douglass A.P."/>
            <person name="Hanson S.J."/>
            <person name="Klenk H.-P."/>
            <person name="Labutti K."/>
            <person name="Lapidus A."/>
            <person name="Lindquist E."/>
            <person name="Lipzen A."/>
            <person name="Meier-Kolthoff J.P."/>
            <person name="Ohm R.A."/>
            <person name="Otillar R.P."/>
            <person name="Pangilinan J."/>
            <person name="Peng Y."/>
            <person name="Rokas A."/>
            <person name="Rosa C.A."/>
            <person name="Scheuner C."/>
            <person name="Sibirny A.A."/>
            <person name="Slot J.C."/>
            <person name="Stielow J.B."/>
            <person name="Sun H."/>
            <person name="Kurtzman C.P."/>
            <person name="Blackwell M."/>
            <person name="Jeffries T.W."/>
            <person name="Grigoriev I.V."/>
        </authorList>
    </citation>
    <scope>NUCLEOTIDE SEQUENCE [LARGE SCALE GENOMIC DNA]</scope>
    <source>
        <strain evidence="6">NRRL Y-17796</strain>
    </source>
</reference>
<dbReference type="Pfam" id="PF01255">
    <property type="entry name" value="Prenyltransf"/>
    <property type="match status" value="1"/>
</dbReference>
<evidence type="ECO:0000256" key="2">
    <source>
        <dbReference type="ARBA" id="ARBA00022679"/>
    </source>
</evidence>
<dbReference type="InterPro" id="IPR018520">
    <property type="entry name" value="UPP_synth-like_CS"/>
</dbReference>
<dbReference type="CDD" id="cd00475">
    <property type="entry name" value="Cis_IPPS"/>
    <property type="match status" value="1"/>
</dbReference>
<protein>
    <recommendedName>
        <fullName evidence="4">Alkyl transferase</fullName>
        <ecNumber evidence="4">2.5.1.-</ecNumber>
    </recommendedName>
</protein>
<sequence length="273" mass="31391">MSLGSWISAFPLFQYGNELIQRGLYEVLATGTLPQHIGFIMDGNRRYAKERQVEVKEGHTSGFESLLELLDILYRIKIPMITVYAFSVENFHRPPHEVQAIMELVQRSVVQLCQLGDFADQYDVQVRILGDRSLIPPLVDAAIETAVQRTIKNKTAVLNICFAYTARLDIALSMRSIVKESKEGRFKSPITQQTIEQHMFSKGDPPVDILIRSSGAQRLSDFLLWECNDDTLIAFVDCYWPMFTGFQLFKILLRWSLLYSTKIKRKLIYSDQN</sequence>
<dbReference type="EMBL" id="KV453842">
    <property type="protein sequence ID" value="ODV90149.1"/>
    <property type="molecule type" value="Genomic_DNA"/>
</dbReference>